<dbReference type="eggNOG" id="ENOG502RWVH">
    <property type="taxonomic scope" value="Eukaryota"/>
</dbReference>
<feature type="signal peptide" evidence="2">
    <location>
        <begin position="1"/>
        <end position="20"/>
    </location>
</feature>
<dbReference type="HOGENOM" id="CLU_282312_0_0_1"/>
<keyword evidence="4" id="KW-1185">Reference proteome</keyword>
<protein>
    <submittedName>
        <fullName evidence="3">Uncharacterized protein</fullName>
    </submittedName>
</protein>
<sequence>MRFEQLLLVCLACLSLTVHAAPASVKDLHRSHDSHPKPAHDRHRPRKNSSSRHRRALNTDEIHAAEEASHLLPSYREKYAAAEVARREQLKLKLHQMQVEDSIHMAKYGSAPPKFPLITRIASTIGLSSAVFNVVNFMYSAKTTALATDQFSAPPTPPTLIDSAARWDGKEYRLLPLPEDNPKDGGSGKKKRSLPNAPVEGKMEKRWVVSSIVGAGLGAAFAPGFTGALMNKKPDVDKPPFDPYDESMLKPKDAFAAAAADSSQPLPAVQSTGPSERVPAASPPELGAVVFPGEPISERSFAADTRPAPNTGFTAPDNAPVLRKRSLSPSSFDSSSPEERDLRKRFLFMGGPWSKVAGALTVGSVVPLLYEGVTHARWRTYNPRDRDVLKDLDDTPTYGAVGVPGRQPGQLATNAMPGYAKYLTELEQGQAQAQGQQQASPMAAGSRLATNEGAGPVIANAETTLSDAQPVLRRSLDKRGNLMMAGGLAAFGLALGYAQSATQFPTDRDEERDERKRKLKKAQEAQQQAMAQQQGMQQGAGSQVDPLAGIPVKPLPDGSGGDPLAGMPVKPLPGGGGDDPLAGVPVRPLPGSDAGSDDTSGNAPNSAGPTSPNSAASSLNAAAGLQTNLDTSSPVLKKRTDSLTKRTPGMGSALSIGGTAMFFGTLAGNLFVSAKQKSKPVPVVTPNADTKGPMIPGGELYTQFLESRRGPTGASAGGVGQGAMADVSRVAAPVAAPAAAAVGSMGSGAGSDLTWTPTSNGGFVPVRTDSSSSDDTSADPVLRKRRASLLKRAPLAFAAAAEAGEASAILSKAPALLEAEAGLASLGGGAAAEAGTAASGAGRLSGLSSEAGALSRSGSAGRLTRFGSAGRGAAAEAGAVGRGAAATEALTLGRTAEGGLAVYRPNPASWGSAKPAMIENAAAVGGEGVPATIEGVTKEKGKGMSWKTALGIVSGGAGASMTFNGPG</sequence>
<feature type="region of interest" description="Disordered" evidence="1">
    <location>
        <begin position="174"/>
        <end position="199"/>
    </location>
</feature>
<proteinExistence type="predicted"/>
<feature type="compositionally biased region" description="Polar residues" evidence="1">
    <location>
        <begin position="625"/>
        <end position="634"/>
    </location>
</feature>
<feature type="region of interest" description="Disordered" evidence="1">
    <location>
        <begin position="301"/>
        <end position="339"/>
    </location>
</feature>
<organism evidence="3 4">
    <name type="scientific">Kalmanozyma brasiliensis (strain GHG001)</name>
    <name type="common">Yeast</name>
    <name type="synonym">Pseudozyma brasiliensis</name>
    <dbReference type="NCBI Taxonomy" id="1365824"/>
    <lineage>
        <taxon>Eukaryota</taxon>
        <taxon>Fungi</taxon>
        <taxon>Dikarya</taxon>
        <taxon>Basidiomycota</taxon>
        <taxon>Ustilaginomycotina</taxon>
        <taxon>Ustilaginomycetes</taxon>
        <taxon>Ustilaginales</taxon>
        <taxon>Ustilaginaceae</taxon>
        <taxon>Kalmanozyma</taxon>
    </lineage>
</organism>
<feature type="compositionally biased region" description="Basic and acidic residues" evidence="1">
    <location>
        <begin position="506"/>
        <end position="516"/>
    </location>
</feature>
<dbReference type="Proteomes" id="UP000019377">
    <property type="component" value="Unassembled WGS sequence"/>
</dbReference>
<gene>
    <name evidence="3" type="ORF">PSEUBRA_SCAF11g01113</name>
</gene>
<feature type="compositionally biased region" description="Low complexity" evidence="1">
    <location>
        <begin position="611"/>
        <end position="623"/>
    </location>
</feature>
<feature type="compositionally biased region" description="Basic residues" evidence="1">
    <location>
        <begin position="40"/>
        <end position="55"/>
    </location>
</feature>
<feature type="region of interest" description="Disordered" evidence="1">
    <location>
        <begin position="27"/>
        <end position="55"/>
    </location>
</feature>
<reference evidence="4" key="1">
    <citation type="journal article" date="2013" name="Genome Announc.">
        <title>Draft genome sequence of Pseudozyma brasiliensis sp. nov. strain GHG001, a high producer of endo-1,4-xylanase isolated from an insect pest of sugarcane.</title>
        <authorList>
            <person name="Oliveira J.V.D.C."/>
            <person name="dos Santos R.A.C."/>
            <person name="Borges T.A."/>
            <person name="Riano-Pachon D.M."/>
            <person name="Goldman G.H."/>
        </authorList>
    </citation>
    <scope>NUCLEOTIDE SEQUENCE [LARGE SCALE GENOMIC DNA]</scope>
    <source>
        <strain evidence="4">GHG001</strain>
    </source>
</reference>
<feature type="region of interest" description="Disordered" evidence="1">
    <location>
        <begin position="756"/>
        <end position="780"/>
    </location>
</feature>
<feature type="chain" id="PRO_5004734102" evidence="2">
    <location>
        <begin position="21"/>
        <end position="967"/>
    </location>
</feature>
<name>V5GTR1_KALBG</name>
<dbReference type="STRING" id="1365824.V5GTR1"/>
<dbReference type="RefSeq" id="XP_016294291.1">
    <property type="nucleotide sequence ID" value="XM_016434207.1"/>
</dbReference>
<feature type="region of interest" description="Disordered" evidence="1">
    <location>
        <begin position="502"/>
        <end position="649"/>
    </location>
</feature>
<evidence type="ECO:0000313" key="4">
    <source>
        <dbReference type="Proteomes" id="UP000019377"/>
    </source>
</evidence>
<feature type="compositionally biased region" description="Polar residues" evidence="1">
    <location>
        <begin position="597"/>
        <end position="610"/>
    </location>
</feature>
<feature type="compositionally biased region" description="Low complexity" evidence="1">
    <location>
        <begin position="524"/>
        <end position="543"/>
    </location>
</feature>
<accession>V5GTR1</accession>
<keyword evidence="2" id="KW-0732">Signal</keyword>
<dbReference type="AlphaFoldDB" id="V5GTR1"/>
<evidence type="ECO:0000256" key="2">
    <source>
        <dbReference type="SAM" id="SignalP"/>
    </source>
</evidence>
<dbReference type="EMBL" id="KI545853">
    <property type="protein sequence ID" value="EST09302.1"/>
    <property type="molecule type" value="Genomic_DNA"/>
</dbReference>
<evidence type="ECO:0000256" key="1">
    <source>
        <dbReference type="SAM" id="MobiDB-lite"/>
    </source>
</evidence>
<dbReference type="OrthoDB" id="2556707at2759"/>
<feature type="region of interest" description="Disordered" evidence="1">
    <location>
        <begin position="256"/>
        <end position="288"/>
    </location>
</feature>
<dbReference type="GeneID" id="27416806"/>
<evidence type="ECO:0000313" key="3">
    <source>
        <dbReference type="EMBL" id="EST09302.1"/>
    </source>
</evidence>
<feature type="compositionally biased region" description="Basic and acidic residues" evidence="1">
    <location>
        <begin position="27"/>
        <end position="39"/>
    </location>
</feature>
<dbReference type="OMA" id="VTHARWR"/>
<feature type="compositionally biased region" description="Polar residues" evidence="1">
    <location>
        <begin position="261"/>
        <end position="274"/>
    </location>
</feature>